<organism evidence="1 2">
    <name type="scientific">Neovison vison</name>
    <name type="common">American mink</name>
    <name type="synonym">Mustela vison</name>
    <dbReference type="NCBI Taxonomy" id="452646"/>
    <lineage>
        <taxon>Eukaryota</taxon>
        <taxon>Metazoa</taxon>
        <taxon>Chordata</taxon>
        <taxon>Craniata</taxon>
        <taxon>Vertebrata</taxon>
        <taxon>Euteleostomi</taxon>
        <taxon>Mammalia</taxon>
        <taxon>Eutheria</taxon>
        <taxon>Laurasiatheria</taxon>
        <taxon>Carnivora</taxon>
        <taxon>Caniformia</taxon>
        <taxon>Musteloidea</taxon>
        <taxon>Mustelidae</taxon>
        <taxon>Mustelinae</taxon>
        <taxon>Neogale</taxon>
    </lineage>
</organism>
<dbReference type="GeneTree" id="ENSGT00390000006925"/>
<reference evidence="1" key="1">
    <citation type="submission" date="2025-08" db="UniProtKB">
        <authorList>
            <consortium name="Ensembl"/>
        </authorList>
    </citation>
    <scope>IDENTIFICATION</scope>
</reference>
<dbReference type="Ensembl" id="ENSNVIT00000004187.1">
    <property type="protein sequence ID" value="ENSNVIP00000003573.1"/>
    <property type="gene ID" value="ENSNVIG00000002858.1"/>
</dbReference>
<accession>A0A8C7AHA2</accession>
<dbReference type="AlphaFoldDB" id="A0A8C7AHA2"/>
<dbReference type="GO" id="GO:0097729">
    <property type="term" value="C:9+2 motile cilium"/>
    <property type="evidence" value="ECO:0007669"/>
    <property type="project" value="TreeGrafter"/>
</dbReference>
<dbReference type="GO" id="GO:0003341">
    <property type="term" value="P:cilium movement"/>
    <property type="evidence" value="ECO:0007669"/>
    <property type="project" value="InterPro"/>
</dbReference>
<sequence>MAVVKTPSRELGNAEEPFTNVSPLLLKSLVEEPKKRREVPNHLLESKVYAKVVNNKVIQAKPGILHFGGYEVEKHHQQILVGI</sequence>
<dbReference type="PANTHER" id="PTHR46500:SF1">
    <property type="entry name" value="CILIA- AND FLAGELLA-ASSOCIATED PROTEIN 221"/>
    <property type="match status" value="1"/>
</dbReference>
<name>A0A8C7AHA2_NEOVI</name>
<dbReference type="PANTHER" id="PTHR46500">
    <property type="entry name" value="CILIA- AND FLAGELLA-ASSOCIATED PROTEIN 221"/>
    <property type="match status" value="1"/>
</dbReference>
<evidence type="ECO:0000313" key="1">
    <source>
        <dbReference type="Ensembl" id="ENSNVIP00000003573.1"/>
    </source>
</evidence>
<dbReference type="GO" id="GO:0044458">
    <property type="term" value="P:motile cilium assembly"/>
    <property type="evidence" value="ECO:0007669"/>
    <property type="project" value="TreeGrafter"/>
</dbReference>
<keyword evidence="2" id="KW-1185">Reference proteome</keyword>
<reference evidence="1" key="2">
    <citation type="submission" date="2025-09" db="UniProtKB">
        <authorList>
            <consortium name="Ensembl"/>
        </authorList>
    </citation>
    <scope>IDENTIFICATION</scope>
</reference>
<proteinExistence type="predicted"/>
<dbReference type="Proteomes" id="UP000694425">
    <property type="component" value="Unplaced"/>
</dbReference>
<gene>
    <name evidence="1" type="primary">CFAP221</name>
</gene>
<dbReference type="InterPro" id="IPR029676">
    <property type="entry name" value="CFAP221"/>
</dbReference>
<evidence type="ECO:0000313" key="2">
    <source>
        <dbReference type="Proteomes" id="UP000694425"/>
    </source>
</evidence>
<protein>
    <submittedName>
        <fullName evidence="1">Cilia and flagella associated protein 221</fullName>
    </submittedName>
</protein>